<name>A0A1E5UCT8_9FLAO</name>
<organism evidence="5 6">
    <name type="scientific">Cloacibacterium normanense</name>
    <dbReference type="NCBI Taxonomy" id="237258"/>
    <lineage>
        <taxon>Bacteria</taxon>
        <taxon>Pseudomonadati</taxon>
        <taxon>Bacteroidota</taxon>
        <taxon>Flavobacteriia</taxon>
        <taxon>Flavobacteriales</taxon>
        <taxon>Weeksellaceae</taxon>
    </lineage>
</organism>
<dbReference type="EMBL" id="MKGI01000077">
    <property type="protein sequence ID" value="OEL10475.1"/>
    <property type="molecule type" value="Genomic_DNA"/>
</dbReference>
<dbReference type="NCBIfam" id="TIGR03998">
    <property type="entry name" value="thiol_BshC"/>
    <property type="match status" value="1"/>
</dbReference>
<feature type="domain" description="Bacillithiol biosynthesis BshC C-terminal coiled-coil" evidence="4">
    <location>
        <begin position="367"/>
        <end position="514"/>
    </location>
</feature>
<dbReference type="InterPro" id="IPR055398">
    <property type="entry name" value="Rossmann-like_BshC"/>
</dbReference>
<dbReference type="KEGG" id="cnr:EB819_12340"/>
<dbReference type="AlphaFoldDB" id="A0A1E5UCT8"/>
<evidence type="ECO:0000259" key="4">
    <source>
        <dbReference type="Pfam" id="PF24850"/>
    </source>
</evidence>
<keyword evidence="6" id="KW-1185">Reference proteome</keyword>
<dbReference type="Pfam" id="PF10079">
    <property type="entry name" value="Rossmann-like_BshC"/>
    <property type="match status" value="1"/>
</dbReference>
<gene>
    <name evidence="2 5" type="primary">bshC</name>
    <name evidence="5" type="ORF">BHF72_0567</name>
</gene>
<evidence type="ECO:0000256" key="1">
    <source>
        <dbReference type="ARBA" id="ARBA00022598"/>
    </source>
</evidence>
<accession>A0A1E5UCT8</accession>
<sequence length="522" mass="61094">MPKFKFPFQDLETIPKLIKDFLQQEIPQFSAYQFTLDNALLQAEKKAHNYTLEQRKILVDVLRAQHQHLDLSAKQSQNLDLLLSENTFTVTTGHQLNLFSGPVFFVYKILQTIKTADFLTQNSDKNFVPIFWLATEDHDFEEINHFKTANGFYQIKGSSGGAVGRIIIEDNSFLEEFEKEFKDDVFGTQLILLAKKAYQKGRTFTEATQILVQEIFAEFGLLMIDGDDVLLKNQMQNIFKEELVNHTTHHFSQENVKFLTEKYGKVQVNPREINLFYLSDTRNRIEFDGEQFQIVDKNLTFTLEELAEDWSKISPNALLRPVFQEKVLPNIAYIGGNAEIMYWLEMPKVFEKFGAEFPLLVPRNSMLFLREKTLDKIEKSGVALQDFLGDFQKFLNQKLLKESELNADLEKREQLLKENFEILKNKASLTAVTFRNMVEAEETRQLKSFQKFKKRLLRAEKILHADKIDYLQRLYSEIHPANNWQERSLNFSVFFAENGEKWLKNCYQEMEVLNSVLIVSEF</sequence>
<proteinExistence type="inferred from homology"/>
<dbReference type="RefSeq" id="WP_069800177.1">
    <property type="nucleotide sequence ID" value="NZ_CP034157.1"/>
</dbReference>
<dbReference type="EC" id="6.-.-.-" evidence="2"/>
<keyword evidence="1 2" id="KW-0436">Ligase</keyword>
<dbReference type="Proteomes" id="UP000095601">
    <property type="component" value="Unassembled WGS sequence"/>
</dbReference>
<dbReference type="OrthoDB" id="9765151at2"/>
<evidence type="ECO:0000313" key="6">
    <source>
        <dbReference type="Proteomes" id="UP000095601"/>
    </source>
</evidence>
<dbReference type="Pfam" id="PF24850">
    <property type="entry name" value="CC_BshC"/>
    <property type="match status" value="1"/>
</dbReference>
<evidence type="ECO:0000313" key="5">
    <source>
        <dbReference type="EMBL" id="OEL10475.1"/>
    </source>
</evidence>
<dbReference type="STRING" id="237258.SAMN04489756_108100"/>
<evidence type="ECO:0000259" key="3">
    <source>
        <dbReference type="Pfam" id="PF10079"/>
    </source>
</evidence>
<feature type="domain" description="Bacillithiol biosynthesis BshC N-terminal Rossmann-like" evidence="3">
    <location>
        <begin position="15"/>
        <end position="364"/>
    </location>
</feature>
<protein>
    <recommendedName>
        <fullName evidence="2">Putative cysteine ligase BshC</fullName>
        <ecNumber evidence="2">6.-.-.-</ecNumber>
    </recommendedName>
</protein>
<dbReference type="GO" id="GO:0016874">
    <property type="term" value="F:ligase activity"/>
    <property type="evidence" value="ECO:0007669"/>
    <property type="project" value="UniProtKB-UniRule"/>
</dbReference>
<dbReference type="InterPro" id="IPR055399">
    <property type="entry name" value="CC_BshC"/>
</dbReference>
<comment type="caution">
    <text evidence="5">The sequence shown here is derived from an EMBL/GenBank/DDBJ whole genome shotgun (WGS) entry which is preliminary data.</text>
</comment>
<comment type="similarity">
    <text evidence="2">Belongs to the BshC family.</text>
</comment>
<dbReference type="PATRIC" id="fig|237258.4.peg.749"/>
<dbReference type="HAMAP" id="MF_01867">
    <property type="entry name" value="BshC"/>
    <property type="match status" value="1"/>
</dbReference>
<dbReference type="InterPro" id="IPR011199">
    <property type="entry name" value="Bacillithiol_biosynth_BshC"/>
</dbReference>
<reference evidence="5 6" key="1">
    <citation type="submission" date="2016-09" db="EMBL/GenBank/DDBJ databases">
        <authorList>
            <person name="Capua I."/>
            <person name="De Benedictis P."/>
            <person name="Joannis T."/>
            <person name="Lombin L.H."/>
            <person name="Cattoli G."/>
        </authorList>
    </citation>
    <scope>NUCLEOTIDE SEQUENCE [LARGE SCALE GENOMIC DNA]</scope>
    <source>
        <strain evidence="5 6">NRS-1</strain>
    </source>
</reference>
<evidence type="ECO:0000256" key="2">
    <source>
        <dbReference type="HAMAP-Rule" id="MF_01867"/>
    </source>
</evidence>